<accession>A0A9P9WKR5</accession>
<dbReference type="InterPro" id="IPR051091">
    <property type="entry name" value="O-Glucosyltr/Glycosyltrsf_90"/>
</dbReference>
<keyword evidence="1" id="KW-1133">Transmembrane helix</keyword>
<dbReference type="PANTHER" id="PTHR12203">
    <property type="entry name" value="KDEL LYS-ASP-GLU-LEU CONTAINING - RELATED"/>
    <property type="match status" value="1"/>
</dbReference>
<keyword evidence="1" id="KW-0472">Membrane</keyword>
<dbReference type="InterPro" id="IPR006598">
    <property type="entry name" value="CAP10"/>
</dbReference>
<reference evidence="3" key="1">
    <citation type="submission" date="2021-03" db="EMBL/GenBank/DDBJ databases">
        <title>Revisited historic fungal species revealed as producer of novel bioactive compounds through whole genome sequencing and comparative genomics.</title>
        <authorList>
            <person name="Vignolle G.A."/>
            <person name="Hochenegger N."/>
            <person name="Mach R.L."/>
            <person name="Mach-Aigner A.R."/>
            <person name="Javad Rahimi M."/>
            <person name="Salim K.A."/>
            <person name="Chan C.M."/>
            <person name="Lim L.B.L."/>
            <person name="Cai F."/>
            <person name="Druzhinina I.S."/>
            <person name="U'Ren J.M."/>
            <person name="Derntl C."/>
        </authorList>
    </citation>
    <scope>NUCLEOTIDE SEQUENCE</scope>
    <source>
        <strain evidence="3">TUCIM 5799</strain>
    </source>
</reference>
<evidence type="ECO:0000259" key="2">
    <source>
        <dbReference type="SMART" id="SM00672"/>
    </source>
</evidence>
<protein>
    <recommendedName>
        <fullName evidence="2">Glycosyl transferase CAP10 domain-containing protein</fullName>
    </recommendedName>
</protein>
<keyword evidence="4" id="KW-1185">Reference proteome</keyword>
<dbReference type="Pfam" id="PF05686">
    <property type="entry name" value="Glyco_transf_90"/>
    <property type="match status" value="1"/>
</dbReference>
<organism evidence="3 4">
    <name type="scientific">Neoarthrinium moseri</name>
    <dbReference type="NCBI Taxonomy" id="1658444"/>
    <lineage>
        <taxon>Eukaryota</taxon>
        <taxon>Fungi</taxon>
        <taxon>Dikarya</taxon>
        <taxon>Ascomycota</taxon>
        <taxon>Pezizomycotina</taxon>
        <taxon>Sordariomycetes</taxon>
        <taxon>Xylariomycetidae</taxon>
        <taxon>Amphisphaeriales</taxon>
        <taxon>Apiosporaceae</taxon>
        <taxon>Neoarthrinium</taxon>
    </lineage>
</organism>
<dbReference type="SMART" id="SM00672">
    <property type="entry name" value="CAP10"/>
    <property type="match status" value="1"/>
</dbReference>
<dbReference type="EMBL" id="JAFIMR010000016">
    <property type="protein sequence ID" value="KAI1868773.1"/>
    <property type="molecule type" value="Genomic_DNA"/>
</dbReference>
<keyword evidence="1" id="KW-0812">Transmembrane</keyword>
<feature type="transmembrane region" description="Helical" evidence="1">
    <location>
        <begin position="25"/>
        <end position="45"/>
    </location>
</feature>
<sequence length="634" mass="72018">MRRSNLMFHLSRLWRWLSNASPKSLATFATYSVLPGLIIFLYLVLPDSFEIGDIFHPRNPSGPSVFDSYLELLSRTTPPYHPIDELILESERSHDRLLLQRSPDLRTAAAKYRERRGRHPPPGFDKWVEYALKHDAIILEQFFDRIEHDMLPYWAKDPIITAAQAASGEHLVRVRNGAAYAIGDTKGHVPWLSLWTSLIGEAAEWLPDVDMPINYMDEPRILVPWDDINALVGDAELARSISTPQDTIQAYSGLKEVDVESIEPPPSDWVTGGAPPYWDMAREGCPPESTGRDAPTVKDFTTPPAFPLDWRAPFSQDGFVKNYSASMDPCAQPHLNGLHGTFIEPITTSTSRSLVPMFSGCKLPMNNDILIPGAMYLVDDAQFSGGWGHGPRWDLKQGGVVWRGVASGGRHKEENWKHFQRLRLVQMLNGSTVSNVERHGRDAETFPMPPPNLYNITDGRKGHIGEWISTIGDAGFTNFMCFPVTEDCVFCCNYLEPYYRPAKKVKMGKQFRQKFMPDVDGNSYSARFRALLLSTSLPLKSTIYAEWHDDRLVPWLHFAPLDNTLQDLYAVLDYFTADEKGDIAAQHIAESGKAWAEKVLRREDMLLYIWRLLLEFARVCDKNRDRMGYVNDLL</sequence>
<feature type="domain" description="Glycosyl transferase CAP10" evidence="2">
    <location>
        <begin position="327"/>
        <end position="617"/>
    </location>
</feature>
<name>A0A9P9WKR5_9PEZI</name>
<dbReference type="Proteomes" id="UP000829685">
    <property type="component" value="Unassembled WGS sequence"/>
</dbReference>
<evidence type="ECO:0000313" key="4">
    <source>
        <dbReference type="Proteomes" id="UP000829685"/>
    </source>
</evidence>
<evidence type="ECO:0000313" key="3">
    <source>
        <dbReference type="EMBL" id="KAI1868773.1"/>
    </source>
</evidence>
<proteinExistence type="predicted"/>
<gene>
    <name evidence="3" type="ORF">JX265_006752</name>
</gene>
<comment type="caution">
    <text evidence="3">The sequence shown here is derived from an EMBL/GenBank/DDBJ whole genome shotgun (WGS) entry which is preliminary data.</text>
</comment>
<evidence type="ECO:0000256" key="1">
    <source>
        <dbReference type="SAM" id="Phobius"/>
    </source>
</evidence>
<dbReference type="AlphaFoldDB" id="A0A9P9WKR5"/>
<dbReference type="PANTHER" id="PTHR12203:SF22">
    <property type="entry name" value="CAPSULE ASSOCIATED PROTEIN"/>
    <property type="match status" value="1"/>
</dbReference>